<sequence>MNNRKCTALLTAAVLLGSTVVPLAIPAPASAAVQQLTAPLNVQLNPDRSVLWLPVVNNNGYLVYVYDAATNAIIGAFNAPTNSSSLKLDGLITLNGTYFVKVTTRGDNLNTLDSPQSTASNRLTVSSSISLSPPSTPSLDAKGFAKWDNVLNNGYLVNLYHSPSNTLVTSQLLPKDVNQLDLTGIVPGTGVYYYKVIAKGNSQMTDSGESPASTAMSLSFSRLATPHTPALSDERIATWANVPNNNGYRISIYNADNDTIVGFAQASKDTVSYDLSALIKVDGNYYIRLQALGTGLNSSEDSPRSDTQTYYLDGSILFIKPDKLTLTSDLTADIPTTTVTMKTDDLLFDLTRKSTAYNLLAKVEVNQGRMLLNVPGSVLEKVSSRSNDSTLRVESGLGSVTLSVAEMKELAKNSGVFLADSTVQVELGQTAKVKPSDQEMIPLLLDVRLLDKQSKTLSTLTETHGYLSLTTPFSKDSFVDLTTLAGVRLTDKFTTTPIPTSFKANSDQSYGVTFHYQGTGTFGIVKKELHFPDVSTTHYAKRSIETLASKMVISGFEDGTFHPNETVTRAQFATMLVKTLGLKDKSQLGAAPTFTDVAKDSWYMNYVETAYRSNLISGMGDGRFAPEDKITAQDMSMMVARALKYANPTLPALTEGAKGTAMSKLERRAEVASYATDAVALCVNQNILIGMTINSFSPTVASDRAMAADMLYQLLKALNFSN</sequence>
<organism evidence="3 4">
    <name type="scientific">Tumebacillus permanentifrigoris</name>
    <dbReference type="NCBI Taxonomy" id="378543"/>
    <lineage>
        <taxon>Bacteria</taxon>
        <taxon>Bacillati</taxon>
        <taxon>Bacillota</taxon>
        <taxon>Bacilli</taxon>
        <taxon>Bacillales</taxon>
        <taxon>Alicyclobacillaceae</taxon>
        <taxon>Tumebacillus</taxon>
    </lineage>
</organism>
<protein>
    <submittedName>
        <fullName evidence="3">S-layer family protein</fullName>
    </submittedName>
</protein>
<dbReference type="PANTHER" id="PTHR43308">
    <property type="entry name" value="OUTER MEMBRANE PROTEIN ALPHA-RELATED"/>
    <property type="match status" value="1"/>
</dbReference>
<evidence type="ECO:0000259" key="2">
    <source>
        <dbReference type="PROSITE" id="PS51272"/>
    </source>
</evidence>
<dbReference type="Proteomes" id="UP000245634">
    <property type="component" value="Unassembled WGS sequence"/>
</dbReference>
<evidence type="ECO:0000313" key="3">
    <source>
        <dbReference type="EMBL" id="PWK06988.1"/>
    </source>
</evidence>
<accession>A0A316D5Z1</accession>
<keyword evidence="4" id="KW-1185">Reference proteome</keyword>
<dbReference type="RefSeq" id="WP_109690725.1">
    <property type="nucleotide sequence ID" value="NZ_QGGL01000018.1"/>
</dbReference>
<evidence type="ECO:0000256" key="1">
    <source>
        <dbReference type="SAM" id="SignalP"/>
    </source>
</evidence>
<name>A0A316D5Z1_9BACL</name>
<dbReference type="AlphaFoldDB" id="A0A316D5Z1"/>
<dbReference type="InterPro" id="IPR001119">
    <property type="entry name" value="SLH_dom"/>
</dbReference>
<dbReference type="Pfam" id="PF00395">
    <property type="entry name" value="SLH"/>
    <property type="match status" value="2"/>
</dbReference>
<keyword evidence="1" id="KW-0732">Signal</keyword>
<evidence type="ECO:0000313" key="4">
    <source>
        <dbReference type="Proteomes" id="UP000245634"/>
    </source>
</evidence>
<feature type="signal peptide" evidence="1">
    <location>
        <begin position="1"/>
        <end position="31"/>
    </location>
</feature>
<dbReference type="OrthoDB" id="9798935at2"/>
<gene>
    <name evidence="3" type="ORF">C7459_11858</name>
</gene>
<reference evidence="3 4" key="1">
    <citation type="submission" date="2018-05" db="EMBL/GenBank/DDBJ databases">
        <title>Genomic Encyclopedia of Type Strains, Phase IV (KMG-IV): sequencing the most valuable type-strain genomes for metagenomic binning, comparative biology and taxonomic classification.</title>
        <authorList>
            <person name="Goeker M."/>
        </authorList>
    </citation>
    <scope>NUCLEOTIDE SEQUENCE [LARGE SCALE GENOMIC DNA]</scope>
    <source>
        <strain evidence="3 4">DSM 18773</strain>
    </source>
</reference>
<feature type="domain" description="SLH" evidence="2">
    <location>
        <begin position="527"/>
        <end position="590"/>
    </location>
</feature>
<feature type="domain" description="SLH" evidence="2">
    <location>
        <begin position="591"/>
        <end position="653"/>
    </location>
</feature>
<feature type="chain" id="PRO_5016304252" evidence="1">
    <location>
        <begin position="32"/>
        <end position="722"/>
    </location>
</feature>
<proteinExistence type="predicted"/>
<dbReference type="PROSITE" id="PS51272">
    <property type="entry name" value="SLH"/>
    <property type="match status" value="2"/>
</dbReference>
<comment type="caution">
    <text evidence="3">The sequence shown here is derived from an EMBL/GenBank/DDBJ whole genome shotgun (WGS) entry which is preliminary data.</text>
</comment>
<dbReference type="InterPro" id="IPR051465">
    <property type="entry name" value="Cell_Envelope_Struct_Comp"/>
</dbReference>
<dbReference type="EMBL" id="QGGL01000018">
    <property type="protein sequence ID" value="PWK06988.1"/>
    <property type="molecule type" value="Genomic_DNA"/>
</dbReference>